<feature type="binding site" evidence="7">
    <location>
        <position position="278"/>
    </location>
    <ligand>
        <name>substrate</name>
    </ligand>
</feature>
<dbReference type="InterPro" id="IPR005255">
    <property type="entry name" value="PdxA_fam"/>
</dbReference>
<evidence type="ECO:0000256" key="6">
    <source>
        <dbReference type="ARBA" id="ARBA00023096"/>
    </source>
</evidence>
<organism evidence="8">
    <name type="scientific">Geobacter metallireducens</name>
    <dbReference type="NCBI Taxonomy" id="28232"/>
    <lineage>
        <taxon>Bacteria</taxon>
        <taxon>Pseudomonadati</taxon>
        <taxon>Thermodesulfobacteriota</taxon>
        <taxon>Desulfuromonadia</taxon>
        <taxon>Geobacterales</taxon>
        <taxon>Geobacteraceae</taxon>
        <taxon>Geobacter</taxon>
    </lineage>
</organism>
<comment type="subcellular location">
    <subcellularLocation>
        <location evidence="7">Cytoplasm</location>
    </subcellularLocation>
</comment>
<dbReference type="EC" id="1.1.1.262" evidence="7"/>
<keyword evidence="4 7" id="KW-0560">Oxidoreductase</keyword>
<evidence type="ECO:0000256" key="4">
    <source>
        <dbReference type="ARBA" id="ARBA00023002"/>
    </source>
</evidence>
<feature type="binding site" evidence="7">
    <location>
        <position position="141"/>
    </location>
    <ligand>
        <name>substrate</name>
    </ligand>
</feature>
<name>A0A831UCV5_GEOME</name>
<dbReference type="Gene3D" id="3.40.718.10">
    <property type="entry name" value="Isopropylmalate Dehydrogenase"/>
    <property type="match status" value="1"/>
</dbReference>
<dbReference type="GO" id="GO:0046872">
    <property type="term" value="F:metal ion binding"/>
    <property type="evidence" value="ECO:0007669"/>
    <property type="project" value="UniProtKB-UniRule"/>
</dbReference>
<dbReference type="PANTHER" id="PTHR30004">
    <property type="entry name" value="4-HYDROXYTHREONINE-4-PHOSPHATE DEHYDROGENASE"/>
    <property type="match status" value="1"/>
</dbReference>
<proteinExistence type="inferred from homology"/>
<comment type="caution">
    <text evidence="8">The sequence shown here is derived from an EMBL/GenBank/DDBJ whole genome shotgun (WGS) entry which is preliminary data.</text>
</comment>
<evidence type="ECO:0000313" key="8">
    <source>
        <dbReference type="EMBL" id="HEN42157.1"/>
    </source>
</evidence>
<comment type="subunit">
    <text evidence="7">Homodimer.</text>
</comment>
<comment type="catalytic activity">
    <reaction evidence="7">
        <text>4-(phosphooxy)-L-threonine + NAD(+) = 3-amino-2-oxopropyl phosphate + CO2 + NADH</text>
        <dbReference type="Rhea" id="RHEA:32275"/>
        <dbReference type="ChEBI" id="CHEBI:16526"/>
        <dbReference type="ChEBI" id="CHEBI:57279"/>
        <dbReference type="ChEBI" id="CHEBI:57540"/>
        <dbReference type="ChEBI" id="CHEBI:57945"/>
        <dbReference type="ChEBI" id="CHEBI:58452"/>
        <dbReference type="EC" id="1.1.1.262"/>
    </reaction>
</comment>
<feature type="binding site" evidence="7">
    <location>
        <position position="215"/>
    </location>
    <ligand>
        <name>a divalent metal cation</name>
        <dbReference type="ChEBI" id="CHEBI:60240"/>
        <note>ligand shared between dimeric partners</note>
    </ligand>
</feature>
<feature type="binding site" evidence="7">
    <location>
        <position position="142"/>
    </location>
    <ligand>
        <name>substrate</name>
    </ligand>
</feature>
<comment type="miscellaneous">
    <text evidence="7">The active site is located at the dimer interface.</text>
</comment>
<dbReference type="EMBL" id="DSOV01000032">
    <property type="protein sequence ID" value="HEN42157.1"/>
    <property type="molecule type" value="Genomic_DNA"/>
</dbReference>
<evidence type="ECO:0000256" key="3">
    <source>
        <dbReference type="ARBA" id="ARBA00022857"/>
    </source>
</evidence>
<dbReference type="GO" id="GO:0005737">
    <property type="term" value="C:cytoplasm"/>
    <property type="evidence" value="ECO:0007669"/>
    <property type="project" value="UniProtKB-SubCell"/>
</dbReference>
<dbReference type="PANTHER" id="PTHR30004:SF6">
    <property type="entry name" value="D-THREONATE 4-PHOSPHATE DEHYDROGENASE"/>
    <property type="match status" value="1"/>
</dbReference>
<evidence type="ECO:0000256" key="5">
    <source>
        <dbReference type="ARBA" id="ARBA00023027"/>
    </source>
</evidence>
<comment type="similarity">
    <text evidence="7">Belongs to the PdxA family.</text>
</comment>
<protein>
    <recommendedName>
        <fullName evidence="7">4-hydroxythreonine-4-phosphate dehydrogenase</fullName>
        <ecNumber evidence="7">1.1.1.262</ecNumber>
    </recommendedName>
    <alternativeName>
        <fullName evidence="7">4-(phosphohydroxy)-L-threonine dehydrogenase</fullName>
    </alternativeName>
</protein>
<dbReference type="NCBIfam" id="TIGR00557">
    <property type="entry name" value="pdxA"/>
    <property type="match status" value="1"/>
</dbReference>
<accession>A0A831UCV5</accession>
<dbReference type="Pfam" id="PF04166">
    <property type="entry name" value="PdxA"/>
    <property type="match status" value="1"/>
</dbReference>
<keyword evidence="1 7" id="KW-0963">Cytoplasm</keyword>
<evidence type="ECO:0000256" key="7">
    <source>
        <dbReference type="HAMAP-Rule" id="MF_00536"/>
    </source>
</evidence>
<keyword evidence="3 7" id="KW-0521">NADP</keyword>
<dbReference type="GO" id="GO:0051287">
    <property type="term" value="F:NAD binding"/>
    <property type="evidence" value="ECO:0007669"/>
    <property type="project" value="InterPro"/>
</dbReference>
<comment type="pathway">
    <text evidence="7">Cofactor biosynthesis; pyridoxine 5'-phosphate biosynthesis; pyridoxine 5'-phosphate from D-erythrose 4-phosphate: step 4/5.</text>
</comment>
<comment type="cofactor">
    <cofactor evidence="7">
        <name>a divalent metal cation</name>
        <dbReference type="ChEBI" id="CHEBI:60240"/>
    </cofactor>
    <text evidence="7">Binds 1 divalent metal cation per subunit.</text>
</comment>
<keyword evidence="6 7" id="KW-0664">Pyridoxine biosynthesis</keyword>
<keyword evidence="2 7" id="KW-0479">Metal-binding</keyword>
<feature type="binding site" evidence="7">
    <location>
        <position position="171"/>
    </location>
    <ligand>
        <name>a divalent metal cation</name>
        <dbReference type="ChEBI" id="CHEBI:60240"/>
        <note>ligand shared between dimeric partners</note>
    </ligand>
</feature>
<dbReference type="HAMAP" id="MF_00536">
    <property type="entry name" value="PdxA"/>
    <property type="match status" value="1"/>
</dbReference>
<dbReference type="GO" id="GO:0042823">
    <property type="term" value="P:pyridoxal phosphate biosynthetic process"/>
    <property type="evidence" value="ECO:0007669"/>
    <property type="project" value="UniProtKB-UniRule"/>
</dbReference>
<dbReference type="SUPFAM" id="SSF53659">
    <property type="entry name" value="Isocitrate/Isopropylmalate dehydrogenase-like"/>
    <property type="match status" value="1"/>
</dbReference>
<comment type="function">
    <text evidence="7">Catalyzes the NAD(P)-dependent oxidation of 4-(phosphooxy)-L-threonine (HTP) into 2-amino-3-oxo-4-(phosphooxy)butyric acid which spontaneously decarboxylates to form 3-amino-2-oxopropyl phosphate (AHAP).</text>
</comment>
<dbReference type="InterPro" id="IPR037510">
    <property type="entry name" value="PdxA"/>
</dbReference>
<feature type="binding site" evidence="7">
    <location>
        <position position="296"/>
    </location>
    <ligand>
        <name>substrate</name>
    </ligand>
</feature>
<dbReference type="GO" id="GO:0008615">
    <property type="term" value="P:pyridoxine biosynthetic process"/>
    <property type="evidence" value="ECO:0007669"/>
    <property type="project" value="UniProtKB-UniRule"/>
</dbReference>
<feature type="binding site" evidence="7">
    <location>
        <position position="287"/>
    </location>
    <ligand>
        <name>substrate</name>
    </ligand>
</feature>
<dbReference type="UniPathway" id="UPA00244">
    <property type="reaction ID" value="UER00312"/>
</dbReference>
<evidence type="ECO:0000256" key="1">
    <source>
        <dbReference type="ARBA" id="ARBA00022490"/>
    </source>
</evidence>
<dbReference type="AlphaFoldDB" id="A0A831UCV5"/>
<feature type="binding site" evidence="7">
    <location>
        <position position="270"/>
    </location>
    <ligand>
        <name>a divalent metal cation</name>
        <dbReference type="ChEBI" id="CHEBI:60240"/>
        <note>ligand shared between dimeric partners</note>
    </ligand>
</feature>
<evidence type="ECO:0000256" key="2">
    <source>
        <dbReference type="ARBA" id="ARBA00022723"/>
    </source>
</evidence>
<sequence>MSAMIPRIAITMGDPTGVGPEIIAAALADPAVRRCCRHLVIGDAAAMARGVAVAGTGQRLERRDDFASGVSGEGVLLLKEVSSLSGEEIPYGRPTVASGEAMYQAICEAARLCLAGRADAMATAPISKEALNRAGHRYPGHTELLAELAGTERVVMMLAGSRLRVTLVTIHEALADVPRLVTFDRVLETIRITHRDVERYFRSNPRIAVLALNPHCGEGGMFGDEEARIIAPAIAAARREGIDAVGPLSADTLFHFAVQGSYDAVVCMYHDQGLIPLKLLHFDDGVNVTLGLPIIRTSVDHGTAYDLAGTGRASAESMKAAILMAAEMARVRGLGGEAP</sequence>
<reference evidence="8" key="1">
    <citation type="journal article" date="2020" name="mSystems">
        <title>Genome- and Community-Level Interaction Insights into Carbon Utilization and Element Cycling Functions of Hydrothermarchaeota in Hydrothermal Sediment.</title>
        <authorList>
            <person name="Zhou Z."/>
            <person name="Liu Y."/>
            <person name="Xu W."/>
            <person name="Pan J."/>
            <person name="Luo Z.H."/>
            <person name="Li M."/>
        </authorList>
    </citation>
    <scope>NUCLEOTIDE SEQUENCE [LARGE SCALE GENOMIC DNA]</scope>
    <source>
        <strain evidence="8">SpSt-349</strain>
    </source>
</reference>
<gene>
    <name evidence="7 8" type="primary">pdxA</name>
    <name evidence="8" type="ORF">ENQ87_07235</name>
</gene>
<keyword evidence="5 7" id="KW-0520">NAD</keyword>
<dbReference type="GO" id="GO:0050570">
    <property type="term" value="F:4-hydroxythreonine-4-phosphate dehydrogenase activity"/>
    <property type="evidence" value="ECO:0007669"/>
    <property type="project" value="UniProtKB-UniRule"/>
</dbReference>